<comment type="caution">
    <text evidence="2">The sequence shown here is derived from an EMBL/GenBank/DDBJ whole genome shotgun (WGS) entry which is preliminary data.</text>
</comment>
<dbReference type="GeneID" id="92860036"/>
<evidence type="ECO:0000313" key="2">
    <source>
        <dbReference type="EMBL" id="TWL31620.1"/>
    </source>
</evidence>
<proteinExistence type="predicted"/>
<sequence>MFFVQLFIFLMLSACFWLFIASFKKKAFAVLLLLTAAAVLALFAAVGDASDRTLWRIVLFGAVPVSAIAAKLIQDRRKTES</sequence>
<organism evidence="2 3">
    <name type="scientific">Bacillus licheniformis</name>
    <dbReference type="NCBI Taxonomy" id="1402"/>
    <lineage>
        <taxon>Bacteria</taxon>
        <taxon>Bacillati</taxon>
        <taxon>Bacillota</taxon>
        <taxon>Bacilli</taxon>
        <taxon>Bacillales</taxon>
        <taxon>Bacillaceae</taxon>
        <taxon>Bacillus</taxon>
    </lineage>
</organism>
<keyword evidence="1" id="KW-0812">Transmembrane</keyword>
<evidence type="ECO:0000313" key="3">
    <source>
        <dbReference type="Proteomes" id="UP000435910"/>
    </source>
</evidence>
<dbReference type="EMBL" id="NILC01000010">
    <property type="protein sequence ID" value="TWL31620.1"/>
    <property type="molecule type" value="Genomic_DNA"/>
</dbReference>
<dbReference type="Proteomes" id="UP000435910">
    <property type="component" value="Unassembled WGS sequence"/>
</dbReference>
<dbReference type="AlphaFoldDB" id="A0A8B5YG95"/>
<feature type="transmembrane region" description="Helical" evidence="1">
    <location>
        <begin position="53"/>
        <end position="73"/>
    </location>
</feature>
<feature type="transmembrane region" description="Helical" evidence="1">
    <location>
        <begin position="6"/>
        <end position="23"/>
    </location>
</feature>
<accession>A0A8B5YG95</accession>
<protein>
    <submittedName>
        <fullName evidence="2">Uncharacterized protein</fullName>
    </submittedName>
</protein>
<gene>
    <name evidence="2" type="ORF">CHCC16736_0788</name>
</gene>
<name>A0A8B5YG95_BACLI</name>
<keyword evidence="1" id="KW-1133">Transmembrane helix</keyword>
<evidence type="ECO:0000256" key="1">
    <source>
        <dbReference type="SAM" id="Phobius"/>
    </source>
</evidence>
<reference evidence="2 3" key="1">
    <citation type="submission" date="2019-06" db="EMBL/GenBank/DDBJ databases">
        <title>Genome sequence analysis of &gt;100 Bacillus licheniformis strains suggests intrinsic resistance to this species.</title>
        <authorList>
            <person name="Wels M."/>
            <person name="Siezen R.J."/>
            <person name="Johansen E."/>
            <person name="Stuer-Lauridsen B."/>
            <person name="Bjerre K."/>
            <person name="Nielsen B.K.K."/>
        </authorList>
    </citation>
    <scope>NUCLEOTIDE SEQUENCE [LARGE SCALE GENOMIC DNA]</scope>
    <source>
        <strain evidence="2 3">BAC-16736</strain>
    </source>
</reference>
<dbReference type="RefSeq" id="WP_011198258.1">
    <property type="nucleotide sequence ID" value="NZ_BOQU01000006.1"/>
</dbReference>
<feature type="transmembrane region" description="Helical" evidence="1">
    <location>
        <begin position="28"/>
        <end position="47"/>
    </location>
</feature>
<keyword evidence="1" id="KW-0472">Membrane</keyword>